<dbReference type="Pfam" id="PF07366">
    <property type="entry name" value="SnoaL"/>
    <property type="match status" value="1"/>
</dbReference>
<dbReference type="AlphaFoldDB" id="A0A5N5WF00"/>
<comment type="caution">
    <text evidence="1">The sequence shown here is derived from an EMBL/GenBank/DDBJ whole genome shotgun (WGS) entry which is preliminary data.</text>
</comment>
<sequence>MTNAKDTVRQFLLQVRSGLHPDRAGRFMAGLVRAHQVVSEAPVVVERTPRQYTEHVQEMLDAYGAFTLTVDELIAEGDRVYARWTQTGRHVGPVGDHAPTGARVTSTTSAVYRVEDGLIVEYWIQIDRQGITAQLERAAARAEH</sequence>
<keyword evidence="2" id="KW-1185">Reference proteome</keyword>
<dbReference type="Gene3D" id="3.10.450.50">
    <property type="match status" value="1"/>
</dbReference>
<name>A0A5N5WF00_STRMB</name>
<dbReference type="InterPro" id="IPR009959">
    <property type="entry name" value="Cyclase_SnoaL-like"/>
</dbReference>
<dbReference type="OrthoDB" id="9182871at2"/>
<dbReference type="EMBL" id="VOKX01000009">
    <property type="protein sequence ID" value="KAB7850247.1"/>
    <property type="molecule type" value="Genomic_DNA"/>
</dbReference>
<reference evidence="1 2" key="1">
    <citation type="journal article" date="2019" name="Microb. Cell Fact.">
        <title>Exploring novel herbicidin analogues by transcriptional regulator overexpression and MS/MS molecular networking.</title>
        <authorList>
            <person name="Shi Y."/>
            <person name="Gu R."/>
            <person name="Li Y."/>
            <person name="Wang X."/>
            <person name="Ren W."/>
            <person name="Li X."/>
            <person name="Wang L."/>
            <person name="Xie Y."/>
            <person name="Hong B."/>
        </authorList>
    </citation>
    <scope>NUCLEOTIDE SEQUENCE [LARGE SCALE GENOMIC DNA]</scope>
    <source>
        <strain evidence="1 2">US-43</strain>
    </source>
</reference>
<dbReference type="RefSeq" id="WP_152262760.1">
    <property type="nucleotide sequence ID" value="NZ_JBFADJ010000048.1"/>
</dbReference>
<evidence type="ECO:0000313" key="1">
    <source>
        <dbReference type="EMBL" id="KAB7850247.1"/>
    </source>
</evidence>
<accession>A0A5N5WF00</accession>
<dbReference type="InterPro" id="IPR032710">
    <property type="entry name" value="NTF2-like_dom_sf"/>
</dbReference>
<gene>
    <name evidence="1" type="ORF">FRZ00_06545</name>
</gene>
<evidence type="ECO:0000313" key="2">
    <source>
        <dbReference type="Proteomes" id="UP000327000"/>
    </source>
</evidence>
<protein>
    <submittedName>
        <fullName evidence="1">Ester cyclase</fullName>
    </submittedName>
</protein>
<proteinExistence type="predicted"/>
<dbReference type="PANTHER" id="PTHR38436:SF1">
    <property type="entry name" value="ESTER CYCLASE"/>
    <property type="match status" value="1"/>
</dbReference>
<dbReference type="PANTHER" id="PTHR38436">
    <property type="entry name" value="POLYKETIDE CYCLASE SNOAL-LIKE DOMAIN"/>
    <property type="match status" value="1"/>
</dbReference>
<organism evidence="1 2">
    <name type="scientific">Streptomyces mobaraensis</name>
    <name type="common">Streptoverticillium mobaraense</name>
    <dbReference type="NCBI Taxonomy" id="35621"/>
    <lineage>
        <taxon>Bacteria</taxon>
        <taxon>Bacillati</taxon>
        <taxon>Actinomycetota</taxon>
        <taxon>Actinomycetes</taxon>
        <taxon>Kitasatosporales</taxon>
        <taxon>Streptomycetaceae</taxon>
        <taxon>Streptomyces</taxon>
    </lineage>
</organism>
<dbReference type="Proteomes" id="UP000327000">
    <property type="component" value="Unassembled WGS sequence"/>
</dbReference>
<dbReference type="SUPFAM" id="SSF54427">
    <property type="entry name" value="NTF2-like"/>
    <property type="match status" value="1"/>
</dbReference>
<dbReference type="GO" id="GO:0030638">
    <property type="term" value="P:polyketide metabolic process"/>
    <property type="evidence" value="ECO:0007669"/>
    <property type="project" value="InterPro"/>
</dbReference>